<keyword evidence="1" id="KW-0378">Hydrolase</keyword>
<dbReference type="GO" id="GO:0016787">
    <property type="term" value="F:hydrolase activity"/>
    <property type="evidence" value="ECO:0007669"/>
    <property type="project" value="UniProtKB-KW"/>
</dbReference>
<evidence type="ECO:0000313" key="1">
    <source>
        <dbReference type="EMBL" id="WLJ26119.1"/>
    </source>
</evidence>
<proteinExistence type="predicted"/>
<accession>A0AA49X4R5</accession>
<protein>
    <submittedName>
        <fullName evidence="1">Cell wall hydrolase</fullName>
    </submittedName>
</protein>
<sequence>MAILPKSGKPTASQVVDWAKWMAKNHKGVDIDGWYGFQC</sequence>
<reference evidence="1" key="1">
    <citation type="submission" date="2023-04" db="EMBL/GenBank/DDBJ databases">
        <title>The human skin virome in hidradenitis suppurativa patients.</title>
        <authorList>
            <person name="Jansen D."/>
        </authorList>
    </citation>
    <scope>NUCLEOTIDE SEQUENCE</scope>
    <source>
        <strain evidence="1">VC3_JansenPhageL</strain>
    </source>
</reference>
<dbReference type="EMBL" id="OQ890322">
    <property type="protein sequence ID" value="WLJ26119.1"/>
    <property type="molecule type" value="Genomic_DNA"/>
</dbReference>
<organism evidence="1">
    <name type="scientific">Staphylococcus phage HS15</name>
    <dbReference type="NCBI Taxonomy" id="3056405"/>
    <lineage>
        <taxon>Viruses</taxon>
    </lineage>
</organism>
<name>A0AA49X4R5_9VIRU</name>